<feature type="compositionally biased region" description="Basic and acidic residues" evidence="1">
    <location>
        <begin position="9"/>
        <end position="18"/>
    </location>
</feature>
<keyword evidence="2" id="KW-1133">Transmembrane helix</keyword>
<accession>A0ABR3JMV0</accession>
<evidence type="ECO:0000256" key="2">
    <source>
        <dbReference type="SAM" id="Phobius"/>
    </source>
</evidence>
<comment type="caution">
    <text evidence="3">The sequence shown here is derived from an EMBL/GenBank/DDBJ whole genome shotgun (WGS) entry which is preliminary data.</text>
</comment>
<dbReference type="Proteomes" id="UP001556367">
    <property type="component" value="Unassembled WGS sequence"/>
</dbReference>
<reference evidence="4" key="1">
    <citation type="submission" date="2024-06" db="EMBL/GenBank/DDBJ databases">
        <title>Multi-omics analyses provide insights into the biosynthesis of the anticancer antibiotic pleurotin in Hohenbuehelia grisea.</title>
        <authorList>
            <person name="Weaver J.A."/>
            <person name="Alberti F."/>
        </authorList>
    </citation>
    <scope>NUCLEOTIDE SEQUENCE [LARGE SCALE GENOMIC DNA]</scope>
    <source>
        <strain evidence="4">T-177</strain>
    </source>
</reference>
<feature type="region of interest" description="Disordered" evidence="1">
    <location>
        <begin position="1"/>
        <end position="28"/>
    </location>
</feature>
<sequence>MILDLDQPDEGHDPDVKQRPLSLSDHNPESAFYDNTFLTFPHHRSFTHTADPPYEPYPDVGIGTPPHSSTHPHHDAVTSRPRGATIALGLPLRRPDRTLDAGRPPPLPDYETSQAMEGWHPPLRGKWLGSRGWRYTFYALLVYVALSMLVGIPLIVLKIYNHGRRHGPLGPLAMSWVDQNSYSSPLYMENGILVHTGDAKCDEWDVEDKEESGVYVSSTSFALPASGSLAIRATTLTSASPPDEINGKLRVGINPDASARRASFEVVLRASSVSARAQANICFKNSGDDRGLLIYVPTNLTTSDHLAIEVKLLLPQSPSQLKLKKLVTYLPGFSQHIEKLNDHYFNNLNLQGAGAAISLDSVRGEEVVVKNSLAPITGTFNATRHLELDTIEGFVRANITLVHDSSHEGSTYLNIDTGNADVQARIALQVLPKHSLLSPGPSFATHIKTFNGPVDVHVTHTPETSAVPLRMLVQNNLAPSNVTIDGKYEGIFDLQTKLSDAVLYEGEVDSAGDPSGQDREVNILYDYRSASRVFGWTGWGAKPKSWTRDQGHIILQSSMSPVRLQFGAHRSATSSRR</sequence>
<keyword evidence="2" id="KW-0472">Membrane</keyword>
<feature type="region of interest" description="Disordered" evidence="1">
    <location>
        <begin position="95"/>
        <end position="114"/>
    </location>
</feature>
<protein>
    <submittedName>
        <fullName evidence="3">Uncharacterized protein</fullName>
    </submittedName>
</protein>
<evidence type="ECO:0000313" key="3">
    <source>
        <dbReference type="EMBL" id="KAL0956381.1"/>
    </source>
</evidence>
<proteinExistence type="predicted"/>
<feature type="transmembrane region" description="Helical" evidence="2">
    <location>
        <begin position="135"/>
        <end position="157"/>
    </location>
</feature>
<keyword evidence="4" id="KW-1185">Reference proteome</keyword>
<evidence type="ECO:0000256" key="1">
    <source>
        <dbReference type="SAM" id="MobiDB-lite"/>
    </source>
</evidence>
<organism evidence="3 4">
    <name type="scientific">Hohenbuehelia grisea</name>
    <dbReference type="NCBI Taxonomy" id="104357"/>
    <lineage>
        <taxon>Eukaryota</taxon>
        <taxon>Fungi</taxon>
        <taxon>Dikarya</taxon>
        <taxon>Basidiomycota</taxon>
        <taxon>Agaricomycotina</taxon>
        <taxon>Agaricomycetes</taxon>
        <taxon>Agaricomycetidae</taxon>
        <taxon>Agaricales</taxon>
        <taxon>Pleurotineae</taxon>
        <taxon>Pleurotaceae</taxon>
        <taxon>Hohenbuehelia</taxon>
    </lineage>
</organism>
<dbReference type="EMBL" id="JASNQZ010000006">
    <property type="protein sequence ID" value="KAL0956381.1"/>
    <property type="molecule type" value="Genomic_DNA"/>
</dbReference>
<name>A0ABR3JMV0_9AGAR</name>
<evidence type="ECO:0000313" key="4">
    <source>
        <dbReference type="Proteomes" id="UP001556367"/>
    </source>
</evidence>
<gene>
    <name evidence="3" type="ORF">HGRIS_002528</name>
</gene>
<keyword evidence="2" id="KW-0812">Transmembrane</keyword>